<evidence type="ECO:0000313" key="2">
    <source>
        <dbReference type="EMBL" id="OGF21113.1"/>
    </source>
</evidence>
<dbReference type="AlphaFoldDB" id="A0A1F5S3V8"/>
<sequence length="194" mass="21729">MSTSGTVNAKKLIETGNEARRPGRWIPHKDALAARKMTGFSLTRQVSDRKARDLAAMYKKEGIIKTHKTAWKVWHDAKKRELEAGMKEKSKGEKMTTAQLRDKMKKDQEKRMAGTRALEYARGKNPSSEEKKQAFGIERDVRTSVFTKGSMTVKRQHAQVSALDNRSSVPAPSTQSISPGGTEKKPDTAIEMQI</sequence>
<accession>A0A1F5S3V8</accession>
<feature type="compositionally biased region" description="Basic and acidic residues" evidence="1">
    <location>
        <begin position="84"/>
        <end position="112"/>
    </location>
</feature>
<reference evidence="2 3" key="1">
    <citation type="journal article" date="2016" name="Nat. Commun.">
        <title>Thousands of microbial genomes shed light on interconnected biogeochemical processes in an aquifer system.</title>
        <authorList>
            <person name="Anantharaman K."/>
            <person name="Brown C.T."/>
            <person name="Hug L.A."/>
            <person name="Sharon I."/>
            <person name="Castelle C.J."/>
            <person name="Probst A.J."/>
            <person name="Thomas B.C."/>
            <person name="Singh A."/>
            <person name="Wilkins M.J."/>
            <person name="Karaoz U."/>
            <person name="Brodie E.L."/>
            <person name="Williams K.H."/>
            <person name="Hubbard S.S."/>
            <person name="Banfield J.F."/>
        </authorList>
    </citation>
    <scope>NUCLEOTIDE SEQUENCE [LARGE SCALE GENOMIC DNA]</scope>
</reference>
<feature type="region of interest" description="Disordered" evidence="1">
    <location>
        <begin position="1"/>
        <end position="23"/>
    </location>
</feature>
<feature type="region of interest" description="Disordered" evidence="1">
    <location>
        <begin position="84"/>
        <end position="113"/>
    </location>
</feature>
<organism evidence="2 3">
    <name type="scientific">Candidatus Falkowbacteria bacterium RIFOXYA2_FULL_38_12</name>
    <dbReference type="NCBI Taxonomy" id="1797993"/>
    <lineage>
        <taxon>Bacteria</taxon>
        <taxon>Candidatus Falkowiibacteriota</taxon>
    </lineage>
</organism>
<dbReference type="Proteomes" id="UP000177407">
    <property type="component" value="Unassembled WGS sequence"/>
</dbReference>
<gene>
    <name evidence="2" type="ORF">A2257_00250</name>
</gene>
<evidence type="ECO:0000313" key="3">
    <source>
        <dbReference type="Proteomes" id="UP000177407"/>
    </source>
</evidence>
<name>A0A1F5S3V8_9BACT</name>
<proteinExistence type="predicted"/>
<feature type="region of interest" description="Disordered" evidence="1">
    <location>
        <begin position="148"/>
        <end position="194"/>
    </location>
</feature>
<feature type="compositionally biased region" description="Polar residues" evidence="1">
    <location>
        <begin position="158"/>
        <end position="179"/>
    </location>
</feature>
<feature type="compositionally biased region" description="Basic and acidic residues" evidence="1">
    <location>
        <begin position="11"/>
        <end position="23"/>
    </location>
</feature>
<dbReference type="EMBL" id="MFGA01000015">
    <property type="protein sequence ID" value="OGF21113.1"/>
    <property type="molecule type" value="Genomic_DNA"/>
</dbReference>
<protein>
    <submittedName>
        <fullName evidence="2">Uncharacterized protein</fullName>
    </submittedName>
</protein>
<comment type="caution">
    <text evidence="2">The sequence shown here is derived from an EMBL/GenBank/DDBJ whole genome shotgun (WGS) entry which is preliminary data.</text>
</comment>
<evidence type="ECO:0000256" key="1">
    <source>
        <dbReference type="SAM" id="MobiDB-lite"/>
    </source>
</evidence>